<reference evidence="1 2" key="1">
    <citation type="submission" date="2019-03" db="EMBL/GenBank/DDBJ databases">
        <title>First draft genome of Liparis tanakae, snailfish: a comprehensive survey of snailfish specific genes.</title>
        <authorList>
            <person name="Kim W."/>
            <person name="Song I."/>
            <person name="Jeong J.-H."/>
            <person name="Kim D."/>
            <person name="Kim S."/>
            <person name="Ryu S."/>
            <person name="Song J.Y."/>
            <person name="Lee S.K."/>
        </authorList>
    </citation>
    <scope>NUCLEOTIDE SEQUENCE [LARGE SCALE GENOMIC DNA]</scope>
    <source>
        <tissue evidence="1">Muscle</tissue>
    </source>
</reference>
<evidence type="ECO:0000313" key="1">
    <source>
        <dbReference type="EMBL" id="TNN44157.1"/>
    </source>
</evidence>
<dbReference type="AlphaFoldDB" id="A0A4Z2FSE6"/>
<protein>
    <submittedName>
        <fullName evidence="1">Uncharacterized protein</fullName>
    </submittedName>
</protein>
<dbReference type="EMBL" id="SRLO01000920">
    <property type="protein sequence ID" value="TNN44157.1"/>
    <property type="molecule type" value="Genomic_DNA"/>
</dbReference>
<gene>
    <name evidence="1" type="ORF">EYF80_045637</name>
</gene>
<accession>A0A4Z2FSE6</accession>
<dbReference type="Proteomes" id="UP000314294">
    <property type="component" value="Unassembled WGS sequence"/>
</dbReference>
<sequence length="175" mass="18771">MERETIKSALPIAANSNLPQRSATRPRCSHSDTASISPRLSPRLLVWLLVSSSGCSSPHLSARLLVCLLISSSGYSLLVSSPPRLLASSSGYSLLVSFTGVEPDQTERSGALCGAPSFFLKLLFKVVPFVSLTVQSQAAVPRFIPASPQPRQARLAVFAERCRHLSLHTSLPLCS</sequence>
<keyword evidence="2" id="KW-1185">Reference proteome</keyword>
<evidence type="ECO:0000313" key="2">
    <source>
        <dbReference type="Proteomes" id="UP000314294"/>
    </source>
</evidence>
<organism evidence="1 2">
    <name type="scientific">Liparis tanakae</name>
    <name type="common">Tanaka's snailfish</name>
    <dbReference type="NCBI Taxonomy" id="230148"/>
    <lineage>
        <taxon>Eukaryota</taxon>
        <taxon>Metazoa</taxon>
        <taxon>Chordata</taxon>
        <taxon>Craniata</taxon>
        <taxon>Vertebrata</taxon>
        <taxon>Euteleostomi</taxon>
        <taxon>Actinopterygii</taxon>
        <taxon>Neopterygii</taxon>
        <taxon>Teleostei</taxon>
        <taxon>Neoteleostei</taxon>
        <taxon>Acanthomorphata</taxon>
        <taxon>Eupercaria</taxon>
        <taxon>Perciformes</taxon>
        <taxon>Cottioidei</taxon>
        <taxon>Cottales</taxon>
        <taxon>Liparidae</taxon>
        <taxon>Liparis</taxon>
    </lineage>
</organism>
<name>A0A4Z2FSE6_9TELE</name>
<comment type="caution">
    <text evidence="1">The sequence shown here is derived from an EMBL/GenBank/DDBJ whole genome shotgun (WGS) entry which is preliminary data.</text>
</comment>
<proteinExistence type="predicted"/>